<dbReference type="CDD" id="cd16917">
    <property type="entry name" value="HATPase_UhpB-NarQ-NarX-like"/>
    <property type="match status" value="1"/>
</dbReference>
<dbReference type="Pfam" id="PF07730">
    <property type="entry name" value="HisKA_3"/>
    <property type="match status" value="1"/>
</dbReference>
<gene>
    <name evidence="10" type="ORF">KDL01_04540</name>
</gene>
<evidence type="ECO:0000256" key="8">
    <source>
        <dbReference type="ARBA" id="ARBA00023136"/>
    </source>
</evidence>
<comment type="subcellular location">
    <subcellularLocation>
        <location evidence="1">Cell membrane</location>
        <topology evidence="1">Multi-pass membrane protein</topology>
    </subcellularLocation>
</comment>
<dbReference type="InterPro" id="IPR036890">
    <property type="entry name" value="HATPase_C_sf"/>
</dbReference>
<dbReference type="Gene3D" id="1.20.5.1930">
    <property type="match status" value="1"/>
</dbReference>
<comment type="caution">
    <text evidence="10">The sequence shown here is derived from an EMBL/GenBank/DDBJ whole genome shotgun (WGS) entry which is preliminary data.</text>
</comment>
<keyword evidence="3" id="KW-0808">Transferase</keyword>
<keyword evidence="4" id="KW-0812">Transmembrane</keyword>
<keyword evidence="2" id="KW-1003">Cell membrane</keyword>
<evidence type="ECO:0000256" key="2">
    <source>
        <dbReference type="ARBA" id="ARBA00022475"/>
    </source>
</evidence>
<evidence type="ECO:0000256" key="4">
    <source>
        <dbReference type="ARBA" id="ARBA00022692"/>
    </source>
</evidence>
<dbReference type="RefSeq" id="WP_212527041.1">
    <property type="nucleotide sequence ID" value="NZ_JAGSOG010000012.1"/>
</dbReference>
<proteinExistence type="predicted"/>
<dbReference type="GO" id="GO:0046983">
    <property type="term" value="F:protein dimerization activity"/>
    <property type="evidence" value="ECO:0007669"/>
    <property type="project" value="InterPro"/>
</dbReference>
<evidence type="ECO:0000313" key="10">
    <source>
        <dbReference type="EMBL" id="MBR7832512.1"/>
    </source>
</evidence>
<keyword evidence="8" id="KW-0472">Membrane</keyword>
<dbReference type="SUPFAM" id="SSF55874">
    <property type="entry name" value="ATPase domain of HSP90 chaperone/DNA topoisomerase II/histidine kinase"/>
    <property type="match status" value="1"/>
</dbReference>
<feature type="domain" description="Histidine kinase/HSP90-like ATPase" evidence="9">
    <location>
        <begin position="268"/>
        <end position="360"/>
    </location>
</feature>
<dbReference type="InterPro" id="IPR003594">
    <property type="entry name" value="HATPase_dom"/>
</dbReference>
<dbReference type="InterPro" id="IPR050482">
    <property type="entry name" value="Sensor_HK_TwoCompSys"/>
</dbReference>
<evidence type="ECO:0000256" key="1">
    <source>
        <dbReference type="ARBA" id="ARBA00004651"/>
    </source>
</evidence>
<evidence type="ECO:0000256" key="6">
    <source>
        <dbReference type="ARBA" id="ARBA00022989"/>
    </source>
</evidence>
<dbReference type="PANTHER" id="PTHR24421:SF37">
    <property type="entry name" value="SENSOR HISTIDINE KINASE NARS"/>
    <property type="match status" value="1"/>
</dbReference>
<evidence type="ECO:0000259" key="9">
    <source>
        <dbReference type="SMART" id="SM00387"/>
    </source>
</evidence>
<keyword evidence="5" id="KW-0418">Kinase</keyword>
<dbReference type="InterPro" id="IPR025751">
    <property type="entry name" value="RsbRD_N_dom"/>
</dbReference>
<dbReference type="GO" id="GO:0000155">
    <property type="term" value="F:phosphorelay sensor kinase activity"/>
    <property type="evidence" value="ECO:0007669"/>
    <property type="project" value="InterPro"/>
</dbReference>
<dbReference type="Pfam" id="PF02518">
    <property type="entry name" value="HATPase_c"/>
    <property type="match status" value="1"/>
</dbReference>
<evidence type="ECO:0000313" key="11">
    <source>
        <dbReference type="Proteomes" id="UP000675781"/>
    </source>
</evidence>
<keyword evidence="7" id="KW-0902">Two-component regulatory system</keyword>
<dbReference type="EMBL" id="JAGSOG010000012">
    <property type="protein sequence ID" value="MBR7832512.1"/>
    <property type="molecule type" value="Genomic_DNA"/>
</dbReference>
<protein>
    <recommendedName>
        <fullName evidence="9">Histidine kinase/HSP90-like ATPase domain-containing protein</fullName>
    </recommendedName>
</protein>
<dbReference type="Gene3D" id="3.30.565.10">
    <property type="entry name" value="Histidine kinase-like ATPase, C-terminal domain"/>
    <property type="match status" value="1"/>
</dbReference>
<accession>A0A941INX2</accession>
<sequence>MDGQRGNVSADRQRYAAALEARAPRIVEDFSAELIKSGSLLADDLDAFDQTVAHCRQILGDVIEVVRADVPRPVQGMELAMDIGVARASEGVHPNESMRAVSLLFRTILSAAAQVAAFEPDGCDLLERAASALESTLNRRVQIALAGYTRFLLNQVCDAQAGERRRIAREMHDRIGPCLSLTHRQLELYRRYQDSHPIKADQKVEAAQRAIVDSMQNLRALTSDLYSTEPFKSLGTALTNFLDGSEANGVSAHVRVNGDESWVPADILDETYMVLREAAHNALSHGEPSTVIVNVDISPTEIRAFVEDDGIGFEVSGSTHRGGVGILSMRERTRLMGGTLTVRSRLGSGTLVEFAVPLLPGYLSDDD</sequence>
<reference evidence="10" key="1">
    <citation type="submission" date="2021-04" db="EMBL/GenBank/DDBJ databases">
        <title>Genome based classification of Actinospica acidithermotolerans sp. nov., an actinobacterium isolated from an Indonesian hot spring.</title>
        <authorList>
            <person name="Kusuma A.B."/>
            <person name="Putra K.E."/>
            <person name="Nafisah S."/>
            <person name="Loh J."/>
            <person name="Nouioui I."/>
            <person name="Goodfellow M."/>
        </authorList>
    </citation>
    <scope>NUCLEOTIDE SEQUENCE</scope>
    <source>
        <strain evidence="10">CSCA 57</strain>
    </source>
</reference>
<keyword evidence="11" id="KW-1185">Reference proteome</keyword>
<dbReference type="AlphaFoldDB" id="A0A941INX2"/>
<dbReference type="Proteomes" id="UP000675781">
    <property type="component" value="Unassembled WGS sequence"/>
</dbReference>
<dbReference type="PANTHER" id="PTHR24421">
    <property type="entry name" value="NITRATE/NITRITE SENSOR PROTEIN NARX-RELATED"/>
    <property type="match status" value="1"/>
</dbReference>
<organism evidence="10 11">
    <name type="scientific">Actinospica durhamensis</name>
    <dbReference type="NCBI Taxonomy" id="1508375"/>
    <lineage>
        <taxon>Bacteria</taxon>
        <taxon>Bacillati</taxon>
        <taxon>Actinomycetota</taxon>
        <taxon>Actinomycetes</taxon>
        <taxon>Catenulisporales</taxon>
        <taxon>Actinospicaceae</taxon>
        <taxon>Actinospica</taxon>
    </lineage>
</organism>
<keyword evidence="6" id="KW-1133">Transmembrane helix</keyword>
<dbReference type="SMART" id="SM00387">
    <property type="entry name" value="HATPase_c"/>
    <property type="match status" value="1"/>
</dbReference>
<evidence type="ECO:0000256" key="5">
    <source>
        <dbReference type="ARBA" id="ARBA00022777"/>
    </source>
</evidence>
<dbReference type="GO" id="GO:0005886">
    <property type="term" value="C:plasma membrane"/>
    <property type="evidence" value="ECO:0007669"/>
    <property type="project" value="UniProtKB-SubCell"/>
</dbReference>
<dbReference type="InterPro" id="IPR011712">
    <property type="entry name" value="Sig_transdc_His_kin_sub3_dim/P"/>
</dbReference>
<evidence type="ECO:0000256" key="7">
    <source>
        <dbReference type="ARBA" id="ARBA00023012"/>
    </source>
</evidence>
<dbReference type="Pfam" id="PF14361">
    <property type="entry name" value="RsbRD_N"/>
    <property type="match status" value="1"/>
</dbReference>
<name>A0A941INX2_9ACTN</name>
<evidence type="ECO:0000256" key="3">
    <source>
        <dbReference type="ARBA" id="ARBA00022679"/>
    </source>
</evidence>